<reference evidence="1 2" key="1">
    <citation type="journal article" date="2023" name="Science">
        <title>Complex scaffold remodeling in plant triterpene biosynthesis.</title>
        <authorList>
            <person name="De La Pena R."/>
            <person name="Hodgson H."/>
            <person name="Liu J.C."/>
            <person name="Stephenson M.J."/>
            <person name="Martin A.C."/>
            <person name="Owen C."/>
            <person name="Harkess A."/>
            <person name="Leebens-Mack J."/>
            <person name="Jimenez L.E."/>
            <person name="Osbourn A."/>
            <person name="Sattely E.S."/>
        </authorList>
    </citation>
    <scope>NUCLEOTIDE SEQUENCE [LARGE SCALE GENOMIC DNA]</scope>
    <source>
        <strain evidence="2">cv. JPN11</strain>
        <tissue evidence="1">Leaf</tissue>
    </source>
</reference>
<organism evidence="1 2">
    <name type="scientific">Melia azedarach</name>
    <name type="common">Chinaberry tree</name>
    <dbReference type="NCBI Taxonomy" id="155640"/>
    <lineage>
        <taxon>Eukaryota</taxon>
        <taxon>Viridiplantae</taxon>
        <taxon>Streptophyta</taxon>
        <taxon>Embryophyta</taxon>
        <taxon>Tracheophyta</taxon>
        <taxon>Spermatophyta</taxon>
        <taxon>Magnoliopsida</taxon>
        <taxon>eudicotyledons</taxon>
        <taxon>Gunneridae</taxon>
        <taxon>Pentapetalae</taxon>
        <taxon>rosids</taxon>
        <taxon>malvids</taxon>
        <taxon>Sapindales</taxon>
        <taxon>Meliaceae</taxon>
        <taxon>Melia</taxon>
    </lineage>
</organism>
<proteinExistence type="predicted"/>
<accession>A0ACC1X5R9</accession>
<evidence type="ECO:0000313" key="1">
    <source>
        <dbReference type="EMBL" id="KAJ4706039.1"/>
    </source>
</evidence>
<dbReference type="EMBL" id="CM051404">
    <property type="protein sequence ID" value="KAJ4706039.1"/>
    <property type="molecule type" value="Genomic_DNA"/>
</dbReference>
<gene>
    <name evidence="1" type="ORF">OWV82_019744</name>
</gene>
<name>A0ACC1X5R9_MELAZ</name>
<evidence type="ECO:0000313" key="2">
    <source>
        <dbReference type="Proteomes" id="UP001164539"/>
    </source>
</evidence>
<sequence>MESQMAHPQGQSHEHEPHIVGHHTVDEGGDEHHHGTKWVMGKMKAQAKKIKDSLTKHSPGDNHDHIPDDHDLDKEEDEEEEIVEDPEIHGAPMYETAAIKSAGRVENSGQSGVNAGRSTAMDVDPLPIGQNMKPGGGSHVHGQEERKGQPHVNLGLTSVLGEVPNAPQSTPVSYTAPETHHTRNDEPTRTFVPGQEEHPGEPKVNLQRPKGSEEDPAAPKDGPGACISSNYQSKVTDPTGGGGEEVGITSVRRSLDKMNIHGESKSKSGQEQNWPTGTEDFSASVPTGSHDQFSPELTPPKPFSAEETLDSTRTQEQPHDNTADRQPSQSSYTQKISSAATAIADKAISAKNVVASKLGYGEKDNAGGHEMHGGDKSSTPASAADYGKKIAATETEKLTPVYEKVAGAGSTVMSKMPGTNTGTGSQKERGVEGKNKGVSVKDYFVEKLRPGEEDRALSDVISEALHKKKAQQENKSTTSRPVTEMISDTSHKQEEEPDQATNKPMGTVTESEEVARRLGPTEHDSSSEKMASIYPDKSGKGVVGKIKGAVGSWFSKGDDTHGPQQSFNSAAGSALEEAGNNSSSSAGERRLQESGN</sequence>
<protein>
    <submittedName>
        <fullName evidence="1">Low-temperature-induced 65 kDa protein-like</fullName>
    </submittedName>
</protein>
<keyword evidence="2" id="KW-1185">Reference proteome</keyword>
<comment type="caution">
    <text evidence="1">The sequence shown here is derived from an EMBL/GenBank/DDBJ whole genome shotgun (WGS) entry which is preliminary data.</text>
</comment>
<dbReference type="Proteomes" id="UP001164539">
    <property type="component" value="Chromosome 11"/>
</dbReference>